<feature type="chain" id="PRO_5013598796" description="C1q domain-containing protein" evidence="1">
    <location>
        <begin position="19"/>
        <end position="428"/>
    </location>
</feature>
<reference evidence="2 3" key="1">
    <citation type="submission" date="2017-08" db="EMBL/GenBank/DDBJ databases">
        <title>The whole genome shortgun sequences of strain Leeuwenhoekiella nanhaiensis G18 from the South China Sea.</title>
        <authorList>
            <person name="Liu Q."/>
        </authorList>
    </citation>
    <scope>NUCLEOTIDE SEQUENCE [LARGE SCALE GENOMIC DNA]</scope>
    <source>
        <strain evidence="2 3">G18</strain>
    </source>
</reference>
<protein>
    <recommendedName>
        <fullName evidence="4">C1q domain-containing protein</fullName>
    </recommendedName>
</protein>
<dbReference type="OrthoDB" id="1272218at2"/>
<organism evidence="2 3">
    <name type="scientific">Leeuwenhoekiella nanhaiensis</name>
    <dbReference type="NCBI Taxonomy" id="1655491"/>
    <lineage>
        <taxon>Bacteria</taxon>
        <taxon>Pseudomonadati</taxon>
        <taxon>Bacteroidota</taxon>
        <taxon>Flavobacteriia</taxon>
        <taxon>Flavobacteriales</taxon>
        <taxon>Flavobacteriaceae</taxon>
        <taxon>Leeuwenhoekiella</taxon>
    </lineage>
</organism>
<name>A0A2G1VPT2_9FLAO</name>
<feature type="signal peptide" evidence="1">
    <location>
        <begin position="1"/>
        <end position="18"/>
    </location>
</feature>
<keyword evidence="1" id="KW-0732">Signal</keyword>
<evidence type="ECO:0000313" key="2">
    <source>
        <dbReference type="EMBL" id="PHQ28777.1"/>
    </source>
</evidence>
<dbReference type="AlphaFoldDB" id="A0A2G1VPT2"/>
<evidence type="ECO:0000313" key="3">
    <source>
        <dbReference type="Proteomes" id="UP000229433"/>
    </source>
</evidence>
<evidence type="ECO:0008006" key="4">
    <source>
        <dbReference type="Google" id="ProtNLM"/>
    </source>
</evidence>
<dbReference type="RefSeq" id="WP_099646769.1">
    <property type="nucleotide sequence ID" value="NZ_KZ319293.1"/>
</dbReference>
<keyword evidence="3" id="KW-1185">Reference proteome</keyword>
<evidence type="ECO:0000256" key="1">
    <source>
        <dbReference type="SAM" id="SignalP"/>
    </source>
</evidence>
<dbReference type="EMBL" id="NQXA01000011">
    <property type="protein sequence ID" value="PHQ28777.1"/>
    <property type="molecule type" value="Genomic_DNA"/>
</dbReference>
<comment type="caution">
    <text evidence="2">The sequence shown here is derived from an EMBL/GenBank/DDBJ whole genome shotgun (WGS) entry which is preliminary data.</text>
</comment>
<sequence>MKPHFIILALLAFLTANAQIGIGTTNPQTTLDIRGSNHLGAVGETDGILVPRVNALNTNGNVDGQLVYLIADTGSFSKGFHYWDSDATSWLPVNSTIEPWNEAGTANPATLNTDNLYTLGKVGIGRTNPTGILHLQHSSNDNNLDDVMIDSYSNATTSFFGLRKARGTIDTPLNLQNGDNIGWITFVPRYNGNLGYLGSSIASFYRGTGTDNVSDLVFQTNGNQDRMRLTPEGNLGINVYNPTATLQVNGTFRYVDASPGNDAGKVLTSDADGNASWQTPNTIQEVYGEMYADIDGGSTAAGAYTRSLNTTSVLKNVIHNNVEYYLQVAVAGSYEVSFSVTIQLNNNTFRTIEFFVERAPNNNTYTKIAQSSTFLTPPVVGGRSDLKKSFLVTLNANDRIRLRYNTAVNGDFTFPSNTNGLVIKRIGS</sequence>
<accession>A0A2G1VPT2</accession>
<proteinExistence type="predicted"/>
<dbReference type="Proteomes" id="UP000229433">
    <property type="component" value="Unassembled WGS sequence"/>
</dbReference>
<gene>
    <name evidence="2" type="ORF">CJ305_13240</name>
</gene>